<dbReference type="InterPro" id="IPR055513">
    <property type="entry name" value="DUF7086"/>
</dbReference>
<organism evidence="3 4">
    <name type="scientific">Stephania yunnanensis</name>
    <dbReference type="NCBI Taxonomy" id="152371"/>
    <lineage>
        <taxon>Eukaryota</taxon>
        <taxon>Viridiplantae</taxon>
        <taxon>Streptophyta</taxon>
        <taxon>Embryophyta</taxon>
        <taxon>Tracheophyta</taxon>
        <taxon>Spermatophyta</taxon>
        <taxon>Magnoliopsida</taxon>
        <taxon>Ranunculales</taxon>
        <taxon>Menispermaceae</taxon>
        <taxon>Menispermoideae</taxon>
        <taxon>Cissampelideae</taxon>
        <taxon>Stephania</taxon>
    </lineage>
</organism>
<dbReference type="Proteomes" id="UP001420932">
    <property type="component" value="Unassembled WGS sequence"/>
</dbReference>
<dbReference type="PANTHER" id="PTHR34272">
    <property type="entry name" value="EXPRESSED PROTEIN"/>
    <property type="match status" value="1"/>
</dbReference>
<dbReference type="PANTHER" id="PTHR34272:SF1">
    <property type="entry name" value="EXPRESSED PROTEIN"/>
    <property type="match status" value="1"/>
</dbReference>
<dbReference type="EMBL" id="JBBNAF010000006">
    <property type="protein sequence ID" value="KAK9136374.1"/>
    <property type="molecule type" value="Genomic_DNA"/>
</dbReference>
<evidence type="ECO:0000259" key="2">
    <source>
        <dbReference type="Pfam" id="PF23324"/>
    </source>
</evidence>
<name>A0AAP0PAT2_9MAGN</name>
<proteinExistence type="predicted"/>
<accession>A0AAP0PAT2</accession>
<gene>
    <name evidence="3" type="ORF">Syun_015704</name>
</gene>
<protein>
    <recommendedName>
        <fullName evidence="2">DUF7086 domain-containing protein</fullName>
    </recommendedName>
</protein>
<sequence length="258" mass="29665">MEEFDDERLALRLSPPVPKARPPPLPPPQPTPAMPMPGPVPPQHYQLLLPPQQQLVQPRPILMLPTGNNMHEDEDEIPQVPQHPRIPQRARRLPGHGQIKEEEVLEAPFAWATNKHAGIHSMDHLLANGIDTIYGEVQCKKCNHVSQIGFDLQRKFAEIGNYIKVNQEWMHDRAPEYWMNPELPACSNCKEPNSMKPVIPNNKHEINWLFLFLGQMLGCCTLDQLKYFCKHTQNHRTGAKDRVLYLTYLSLCKQLDHV</sequence>
<reference evidence="3 4" key="1">
    <citation type="submission" date="2024-01" db="EMBL/GenBank/DDBJ databases">
        <title>Genome assemblies of Stephania.</title>
        <authorList>
            <person name="Yang L."/>
        </authorList>
    </citation>
    <scope>NUCLEOTIDE SEQUENCE [LARGE SCALE GENOMIC DNA]</scope>
    <source>
        <strain evidence="3">YNDBR</strain>
        <tissue evidence="3">Leaf</tissue>
    </source>
</reference>
<evidence type="ECO:0000313" key="4">
    <source>
        <dbReference type="Proteomes" id="UP001420932"/>
    </source>
</evidence>
<evidence type="ECO:0000313" key="3">
    <source>
        <dbReference type="EMBL" id="KAK9136374.1"/>
    </source>
</evidence>
<evidence type="ECO:0000256" key="1">
    <source>
        <dbReference type="SAM" id="MobiDB-lite"/>
    </source>
</evidence>
<comment type="caution">
    <text evidence="3">The sequence shown here is derived from an EMBL/GenBank/DDBJ whole genome shotgun (WGS) entry which is preliminary data.</text>
</comment>
<keyword evidence="4" id="KW-1185">Reference proteome</keyword>
<dbReference type="Pfam" id="PF23324">
    <property type="entry name" value="DUF7086"/>
    <property type="match status" value="1"/>
</dbReference>
<feature type="domain" description="DUF7086" evidence="2">
    <location>
        <begin position="123"/>
        <end position="255"/>
    </location>
</feature>
<feature type="compositionally biased region" description="Pro residues" evidence="1">
    <location>
        <begin position="15"/>
        <end position="38"/>
    </location>
</feature>
<dbReference type="AlphaFoldDB" id="A0AAP0PAT2"/>
<feature type="region of interest" description="Disordered" evidence="1">
    <location>
        <begin position="1"/>
        <end position="38"/>
    </location>
</feature>